<dbReference type="EMBL" id="CP045652">
    <property type="protein sequence ID" value="QGA26631.1"/>
    <property type="molecule type" value="Genomic_DNA"/>
</dbReference>
<organism evidence="2 3">
    <name type="scientific">Sphingobacterium zhuxiongii</name>
    <dbReference type="NCBI Taxonomy" id="2662364"/>
    <lineage>
        <taxon>Bacteria</taxon>
        <taxon>Pseudomonadati</taxon>
        <taxon>Bacteroidota</taxon>
        <taxon>Sphingobacteriia</taxon>
        <taxon>Sphingobacteriales</taxon>
        <taxon>Sphingobacteriaceae</taxon>
        <taxon>Sphingobacterium</taxon>
    </lineage>
</organism>
<evidence type="ECO:0000313" key="3">
    <source>
        <dbReference type="Proteomes" id="UP000326921"/>
    </source>
</evidence>
<name>A0A5Q0QCM7_9SPHI</name>
<accession>A0A5Q0QCM7</accession>
<dbReference type="KEGG" id="sphe:GFH32_09965"/>
<keyword evidence="1" id="KW-0732">Signal</keyword>
<dbReference type="Proteomes" id="UP000326921">
    <property type="component" value="Chromosome"/>
</dbReference>
<dbReference type="InterPro" id="IPR005901">
    <property type="entry name" value="GLPGLI"/>
</dbReference>
<sequence length="260" mass="30136">MIYLNLLLLFSGTNAYATTDTKQDTALFQVAYRMIHIEDSTRKNDPVISEMILYMGTDESLFRMLADEESMLLLHISKGGTEATFNLNEACSSQITSNGKSIQTERIVDNMYQIVEETPQIQWQLTDETKHIDQYRVQKAIGKFRGRTYRVWFSPDIPLPYGPWKLNGLPGLILEAKDERAEIIFEFGGIERLNKHVRIEQPKSFKIKLLNLNEYQKIYRRFRKDPIAFMQGSLGVSRNQINTNEDRSAAQFNNPLEKEI</sequence>
<keyword evidence="3" id="KW-1185">Reference proteome</keyword>
<evidence type="ECO:0000313" key="2">
    <source>
        <dbReference type="EMBL" id="QGA26631.1"/>
    </source>
</evidence>
<evidence type="ECO:0000256" key="1">
    <source>
        <dbReference type="SAM" id="SignalP"/>
    </source>
</evidence>
<dbReference type="AlphaFoldDB" id="A0A5Q0QCM7"/>
<reference evidence="2 3" key="1">
    <citation type="submission" date="2019-10" db="EMBL/GenBank/DDBJ databases">
        <authorList>
            <person name="Dong K."/>
        </authorList>
    </citation>
    <scope>NUCLEOTIDE SEQUENCE [LARGE SCALE GENOMIC DNA]</scope>
    <source>
        <strain evidence="3">dk4302</strain>
    </source>
</reference>
<feature type="signal peptide" evidence="1">
    <location>
        <begin position="1"/>
        <end position="17"/>
    </location>
</feature>
<dbReference type="RefSeq" id="WP_153511481.1">
    <property type="nucleotide sequence ID" value="NZ_CP045652.1"/>
</dbReference>
<proteinExistence type="predicted"/>
<gene>
    <name evidence="2" type="ORF">GFH32_09965</name>
</gene>
<dbReference type="NCBIfam" id="TIGR01200">
    <property type="entry name" value="GLPGLI"/>
    <property type="match status" value="1"/>
</dbReference>
<feature type="chain" id="PRO_5025009927" evidence="1">
    <location>
        <begin position="18"/>
        <end position="260"/>
    </location>
</feature>
<protein>
    <submittedName>
        <fullName evidence="2">GLPGLI family protein</fullName>
    </submittedName>
</protein>